<dbReference type="InterPro" id="IPR017850">
    <property type="entry name" value="Alkaline_phosphatase_core_sf"/>
</dbReference>
<accession>A0A1Y2FE85</accession>
<keyword evidence="1" id="KW-0812">Transmembrane</keyword>
<dbReference type="InterPro" id="IPR000917">
    <property type="entry name" value="Sulfatase_N"/>
</dbReference>
<dbReference type="Gene3D" id="3.40.720.10">
    <property type="entry name" value="Alkaline Phosphatase, subunit A"/>
    <property type="match status" value="2"/>
</dbReference>
<comment type="caution">
    <text evidence="3">The sequence shown here is derived from an EMBL/GenBank/DDBJ whole genome shotgun (WGS) entry which is preliminary data.</text>
</comment>
<protein>
    <submittedName>
        <fullName evidence="3">Alkaline phosphatase-like protein</fullName>
    </submittedName>
</protein>
<dbReference type="Proteomes" id="UP000193920">
    <property type="component" value="Unassembled WGS sequence"/>
</dbReference>
<gene>
    <name evidence="3" type="ORF">LY90DRAFT_499944</name>
</gene>
<keyword evidence="1" id="KW-1133">Transmembrane helix</keyword>
<feature type="domain" description="Sulfatase N-terminal" evidence="2">
    <location>
        <begin position="254"/>
        <end position="340"/>
    </location>
</feature>
<sequence length="433" mass="49004">MEDIEYSPSLSPLNVSFTQGNNNKNEVSPIKHVLIICINGFSIPTDRTISSLKNINKLMKTGTYTRSCRSVYPTEALPNLASFMFSADPIFTGINSDKYDPYHSGIISSEGIGSHYPNLFSVIRCNLKNSLLDDSTILLDSSEIKSEITSGKNNSNNNDAASISDSWKCGVFMSYGMNNNSVTGVVNIGSNADNFDKLMIPNEYVDIISKGKDDKETIESVKSFIRNEELINDDKHSVIFVSLENSNREGCHSGFSKKYWEQLEITDELIGQLIEEYKEIWNNTFCIIMSDHGRNMNGKDYGKLSMEELITPLIFNGPGIEEGHQLYTSPISIIDIAPTIIYSLCMSSPIQWRGRVIKEVFDEEDGWMYTEELGKNQDIVKKFRILAPKKNYQKVVKYSISAIIIISIFIIEILILLLWFFMKSERENIHSEL</sequence>
<evidence type="ECO:0000256" key="1">
    <source>
        <dbReference type="SAM" id="Phobius"/>
    </source>
</evidence>
<dbReference type="SUPFAM" id="SSF53649">
    <property type="entry name" value="Alkaline phosphatase-like"/>
    <property type="match status" value="1"/>
</dbReference>
<feature type="transmembrane region" description="Helical" evidence="1">
    <location>
        <begin position="398"/>
        <end position="421"/>
    </location>
</feature>
<reference evidence="3 4" key="1">
    <citation type="submission" date="2016-08" db="EMBL/GenBank/DDBJ databases">
        <title>A Parts List for Fungal Cellulosomes Revealed by Comparative Genomics.</title>
        <authorList>
            <consortium name="DOE Joint Genome Institute"/>
            <person name="Haitjema C.H."/>
            <person name="Gilmore S.P."/>
            <person name="Henske J.K."/>
            <person name="Solomon K.V."/>
            <person name="De Groot R."/>
            <person name="Kuo A."/>
            <person name="Mondo S.J."/>
            <person name="Salamov A.A."/>
            <person name="Labutti K."/>
            <person name="Zhao Z."/>
            <person name="Chiniquy J."/>
            <person name="Barry K."/>
            <person name="Brewer H.M."/>
            <person name="Purvine S.O."/>
            <person name="Wright A.T."/>
            <person name="Boxma B."/>
            <person name="Van Alen T."/>
            <person name="Hackstein J.H."/>
            <person name="Baker S.E."/>
            <person name="Grigoriev I.V."/>
            <person name="O'Malley M.A."/>
        </authorList>
    </citation>
    <scope>NUCLEOTIDE SEQUENCE [LARGE SCALE GENOMIC DNA]</scope>
    <source>
        <strain evidence="3 4">G1</strain>
    </source>
</reference>
<proteinExistence type="predicted"/>
<organism evidence="3 4">
    <name type="scientific">Neocallimastix californiae</name>
    <dbReference type="NCBI Taxonomy" id="1754190"/>
    <lineage>
        <taxon>Eukaryota</taxon>
        <taxon>Fungi</taxon>
        <taxon>Fungi incertae sedis</taxon>
        <taxon>Chytridiomycota</taxon>
        <taxon>Chytridiomycota incertae sedis</taxon>
        <taxon>Neocallimastigomycetes</taxon>
        <taxon>Neocallimastigales</taxon>
        <taxon>Neocallimastigaceae</taxon>
        <taxon>Neocallimastix</taxon>
    </lineage>
</organism>
<dbReference type="OrthoDB" id="2127450at2759"/>
<name>A0A1Y2FE85_9FUNG</name>
<dbReference type="Pfam" id="PF00884">
    <property type="entry name" value="Sulfatase"/>
    <property type="match status" value="1"/>
</dbReference>
<dbReference type="EMBL" id="MCOG01000009">
    <property type="protein sequence ID" value="ORY82260.1"/>
    <property type="molecule type" value="Genomic_DNA"/>
</dbReference>
<evidence type="ECO:0000313" key="3">
    <source>
        <dbReference type="EMBL" id="ORY82260.1"/>
    </source>
</evidence>
<evidence type="ECO:0000313" key="4">
    <source>
        <dbReference type="Proteomes" id="UP000193920"/>
    </source>
</evidence>
<keyword evidence="1" id="KW-0472">Membrane</keyword>
<evidence type="ECO:0000259" key="2">
    <source>
        <dbReference type="Pfam" id="PF00884"/>
    </source>
</evidence>
<dbReference type="AlphaFoldDB" id="A0A1Y2FE85"/>
<dbReference type="Pfam" id="PF01663">
    <property type="entry name" value="Phosphodiest"/>
    <property type="match status" value="1"/>
</dbReference>
<keyword evidence="4" id="KW-1185">Reference proteome</keyword>
<dbReference type="STRING" id="1754190.A0A1Y2FE85"/>
<dbReference type="InterPro" id="IPR002591">
    <property type="entry name" value="Phosphodiest/P_Trfase"/>
</dbReference>